<dbReference type="OrthoDB" id="9809668at2"/>
<evidence type="ECO:0000313" key="3">
    <source>
        <dbReference type="Proteomes" id="UP000251993"/>
    </source>
</evidence>
<accession>A0A344TSQ6</accession>
<reference evidence="2 3" key="1">
    <citation type="submission" date="2018-07" db="EMBL/GenBank/DDBJ databases">
        <title>Genome sequencing of Runella.</title>
        <authorList>
            <person name="Baek M.-G."/>
            <person name="Yi H."/>
        </authorList>
    </citation>
    <scope>NUCLEOTIDE SEQUENCE [LARGE SCALE GENOMIC DNA]</scope>
    <source>
        <strain evidence="2 3">HYN0085</strain>
    </source>
</reference>
<dbReference type="AlphaFoldDB" id="A0A344TSQ6"/>
<proteinExistence type="predicted"/>
<name>A0A344TSQ6_9BACT</name>
<dbReference type="Gene3D" id="3.30.460.10">
    <property type="entry name" value="Beta Polymerase, domain 2"/>
    <property type="match status" value="1"/>
</dbReference>
<dbReference type="CDD" id="cd05403">
    <property type="entry name" value="NT_KNTase_like"/>
    <property type="match status" value="1"/>
</dbReference>
<organism evidence="2 3">
    <name type="scientific">Runella rosea</name>
    <dbReference type="NCBI Taxonomy" id="2259595"/>
    <lineage>
        <taxon>Bacteria</taxon>
        <taxon>Pseudomonadati</taxon>
        <taxon>Bacteroidota</taxon>
        <taxon>Cytophagia</taxon>
        <taxon>Cytophagales</taxon>
        <taxon>Spirosomataceae</taxon>
        <taxon>Runella</taxon>
    </lineage>
</organism>
<evidence type="ECO:0000313" key="2">
    <source>
        <dbReference type="EMBL" id="AXE21677.1"/>
    </source>
</evidence>
<gene>
    <name evidence="2" type="ORF">DR864_22295</name>
</gene>
<dbReference type="SUPFAM" id="SSF81301">
    <property type="entry name" value="Nucleotidyltransferase"/>
    <property type="match status" value="1"/>
</dbReference>
<protein>
    <submittedName>
        <fullName evidence="2">Nucleotidyltransferase domain-containing protein</fullName>
    </submittedName>
</protein>
<dbReference type="Proteomes" id="UP000251993">
    <property type="component" value="Chromosome"/>
</dbReference>
<dbReference type="Pfam" id="PF18765">
    <property type="entry name" value="Polbeta"/>
    <property type="match status" value="1"/>
</dbReference>
<dbReference type="GO" id="GO:0016740">
    <property type="term" value="F:transferase activity"/>
    <property type="evidence" value="ECO:0007669"/>
    <property type="project" value="UniProtKB-KW"/>
</dbReference>
<dbReference type="InterPro" id="IPR041633">
    <property type="entry name" value="Polbeta"/>
</dbReference>
<evidence type="ECO:0000259" key="1">
    <source>
        <dbReference type="Pfam" id="PF18765"/>
    </source>
</evidence>
<dbReference type="EMBL" id="CP030850">
    <property type="protein sequence ID" value="AXE21677.1"/>
    <property type="molecule type" value="Genomic_DNA"/>
</dbReference>
<keyword evidence="3" id="KW-1185">Reference proteome</keyword>
<feature type="domain" description="Polymerase beta nucleotidyltransferase" evidence="1">
    <location>
        <begin position="20"/>
        <end position="84"/>
    </location>
</feature>
<sequence length="92" mass="10972">MTVLQLEELLRHHRIFDAFGITQLGVFGSFARGESYRDIDFLLEEELDYDTRKRLKTRLSRVLKTKIDIVPAKFIDPIILYRAQKDLKYVRK</sequence>
<keyword evidence="2" id="KW-0808">Transferase</keyword>
<dbReference type="InterPro" id="IPR043519">
    <property type="entry name" value="NT_sf"/>
</dbReference>
<dbReference type="KEGG" id="run:DR864_22295"/>